<accession>A0A4Z0NDU5</accession>
<proteinExistence type="predicted"/>
<evidence type="ECO:0000256" key="1">
    <source>
        <dbReference type="SAM" id="Phobius"/>
    </source>
</evidence>
<sequence>MKQLLWMCAQAYAVWWMTDGMIRDLGPQGAIGYLIMNVIIVAFLTALLTNVWDWVRARTRGLPFRLGFAVARLMGSVRHR</sequence>
<dbReference type="Proteomes" id="UP000297535">
    <property type="component" value="Unassembled WGS sequence"/>
</dbReference>
<gene>
    <name evidence="2" type="ORF">EU555_32630</name>
</gene>
<dbReference type="RefSeq" id="WP_135419498.1">
    <property type="nucleotide sequence ID" value="NZ_SRLB01000046.1"/>
</dbReference>
<protein>
    <submittedName>
        <fullName evidence="2">Uncharacterized protein</fullName>
    </submittedName>
</protein>
<name>A0A4Z0NDU5_9HYPH</name>
<keyword evidence="1" id="KW-1133">Transmembrane helix</keyword>
<keyword evidence="1" id="KW-0472">Membrane</keyword>
<feature type="transmembrane region" description="Helical" evidence="1">
    <location>
        <begin position="30"/>
        <end position="55"/>
    </location>
</feature>
<dbReference type="EMBL" id="SRLB01000046">
    <property type="protein sequence ID" value="TGD94068.1"/>
    <property type="molecule type" value="Genomic_DNA"/>
</dbReference>
<comment type="caution">
    <text evidence="2">The sequence shown here is derived from an EMBL/GenBank/DDBJ whole genome shotgun (WGS) entry which is preliminary data.</text>
</comment>
<keyword evidence="3" id="KW-1185">Reference proteome</keyword>
<keyword evidence="1" id="KW-0812">Transmembrane</keyword>
<evidence type="ECO:0000313" key="2">
    <source>
        <dbReference type="EMBL" id="TGD94068.1"/>
    </source>
</evidence>
<evidence type="ECO:0000313" key="3">
    <source>
        <dbReference type="Proteomes" id="UP000297535"/>
    </source>
</evidence>
<organism evidence="2 3">
    <name type="scientific">Methylobacterium nonmethylotrophicum</name>
    <dbReference type="NCBI Taxonomy" id="1141884"/>
    <lineage>
        <taxon>Bacteria</taxon>
        <taxon>Pseudomonadati</taxon>
        <taxon>Pseudomonadota</taxon>
        <taxon>Alphaproteobacteria</taxon>
        <taxon>Hyphomicrobiales</taxon>
        <taxon>Methylobacteriaceae</taxon>
        <taxon>Methylobacterium</taxon>
    </lineage>
</organism>
<dbReference type="AlphaFoldDB" id="A0A4Z0NDU5"/>
<reference evidence="2 3" key="1">
    <citation type="submission" date="2019-04" db="EMBL/GenBank/DDBJ databases">
        <authorList>
            <person name="Feng G."/>
            <person name="Zhu H."/>
        </authorList>
    </citation>
    <scope>NUCLEOTIDE SEQUENCE [LARGE SCALE GENOMIC DNA]</scope>
    <source>
        <strain evidence="2 3">6HR-1</strain>
    </source>
</reference>